<evidence type="ECO:0000256" key="5">
    <source>
        <dbReference type="SAM" id="Phobius"/>
    </source>
</evidence>
<protein>
    <recommendedName>
        <fullName evidence="8">Tetraspanin</fullName>
    </recommendedName>
</protein>
<evidence type="ECO:0000256" key="1">
    <source>
        <dbReference type="ARBA" id="ARBA00004141"/>
    </source>
</evidence>
<keyword evidence="7" id="KW-1185">Reference proteome</keyword>
<evidence type="ECO:0000313" key="6">
    <source>
        <dbReference type="EMBL" id="CAD7620790.1"/>
    </source>
</evidence>
<evidence type="ECO:0000313" key="7">
    <source>
        <dbReference type="Proteomes" id="UP000759131"/>
    </source>
</evidence>
<dbReference type="InterPro" id="IPR008952">
    <property type="entry name" value="Tetraspanin_EC2_sf"/>
</dbReference>
<dbReference type="SUPFAM" id="SSF48652">
    <property type="entry name" value="Tetraspanin"/>
    <property type="match status" value="1"/>
</dbReference>
<dbReference type="Gene3D" id="1.10.1450.10">
    <property type="entry name" value="Tetraspanin"/>
    <property type="match status" value="1"/>
</dbReference>
<evidence type="ECO:0000256" key="4">
    <source>
        <dbReference type="ARBA" id="ARBA00023136"/>
    </source>
</evidence>
<dbReference type="EMBL" id="CAJPIZ010000350">
    <property type="protein sequence ID" value="CAG2101220.1"/>
    <property type="molecule type" value="Genomic_DNA"/>
</dbReference>
<dbReference type="CDD" id="cd03127">
    <property type="entry name" value="tetraspanin_LEL"/>
    <property type="match status" value="1"/>
</dbReference>
<evidence type="ECO:0008006" key="8">
    <source>
        <dbReference type="Google" id="ProtNLM"/>
    </source>
</evidence>
<sequence length="169" mass="19248">MAKITKILHFFFNLVLWLCAWVITGIGIWLIVDPKLYEPSRYIDTHNIVTAAYIILSQLIAELQQYPYDDRARGFIDSFQVKLSCCGVVSLNDYQRYGMSIPSSCYLTGTQFLNQKGCALALREFLELRSGIIGLLCSIAALIQLILIALTLMLFCAKKRNFHQKVPFD</sequence>
<dbReference type="Proteomes" id="UP000759131">
    <property type="component" value="Unassembled WGS sequence"/>
</dbReference>
<keyword evidence="2 5" id="KW-0812">Transmembrane</keyword>
<feature type="transmembrane region" description="Helical" evidence="5">
    <location>
        <begin position="7"/>
        <end position="32"/>
    </location>
</feature>
<proteinExistence type="predicted"/>
<keyword evidence="3 5" id="KW-1133">Transmembrane helix</keyword>
<reference evidence="6" key="1">
    <citation type="submission" date="2020-11" db="EMBL/GenBank/DDBJ databases">
        <authorList>
            <person name="Tran Van P."/>
        </authorList>
    </citation>
    <scope>NUCLEOTIDE SEQUENCE</scope>
</reference>
<name>A0A7R9KF58_9ACAR</name>
<feature type="transmembrane region" description="Helical" evidence="5">
    <location>
        <begin position="132"/>
        <end position="155"/>
    </location>
</feature>
<keyword evidence="4 5" id="KW-0472">Membrane</keyword>
<comment type="subcellular location">
    <subcellularLocation>
        <location evidence="1">Membrane</location>
        <topology evidence="1">Multi-pass membrane protein</topology>
    </subcellularLocation>
</comment>
<dbReference type="AlphaFoldDB" id="A0A7R9KF58"/>
<dbReference type="Pfam" id="PF00335">
    <property type="entry name" value="Tetraspanin"/>
    <property type="match status" value="1"/>
</dbReference>
<accession>A0A7R9KF58</accession>
<evidence type="ECO:0000256" key="2">
    <source>
        <dbReference type="ARBA" id="ARBA00022692"/>
    </source>
</evidence>
<dbReference type="InterPro" id="IPR018499">
    <property type="entry name" value="Tetraspanin/Peripherin"/>
</dbReference>
<dbReference type="GO" id="GO:0016020">
    <property type="term" value="C:membrane"/>
    <property type="evidence" value="ECO:0007669"/>
    <property type="project" value="UniProtKB-SubCell"/>
</dbReference>
<organism evidence="6">
    <name type="scientific">Medioppia subpectinata</name>
    <dbReference type="NCBI Taxonomy" id="1979941"/>
    <lineage>
        <taxon>Eukaryota</taxon>
        <taxon>Metazoa</taxon>
        <taxon>Ecdysozoa</taxon>
        <taxon>Arthropoda</taxon>
        <taxon>Chelicerata</taxon>
        <taxon>Arachnida</taxon>
        <taxon>Acari</taxon>
        <taxon>Acariformes</taxon>
        <taxon>Sarcoptiformes</taxon>
        <taxon>Oribatida</taxon>
        <taxon>Brachypylina</taxon>
        <taxon>Oppioidea</taxon>
        <taxon>Oppiidae</taxon>
        <taxon>Medioppia</taxon>
    </lineage>
</organism>
<feature type="non-terminal residue" evidence="6">
    <location>
        <position position="169"/>
    </location>
</feature>
<dbReference type="OrthoDB" id="10051670at2759"/>
<dbReference type="EMBL" id="OC854925">
    <property type="protein sequence ID" value="CAD7620790.1"/>
    <property type="molecule type" value="Genomic_DNA"/>
</dbReference>
<gene>
    <name evidence="6" type="ORF">OSB1V03_LOCUS1271</name>
</gene>
<evidence type="ECO:0000256" key="3">
    <source>
        <dbReference type="ARBA" id="ARBA00022989"/>
    </source>
</evidence>